<dbReference type="Proteomes" id="UP001218218">
    <property type="component" value="Unassembled WGS sequence"/>
</dbReference>
<reference evidence="2" key="1">
    <citation type="submission" date="2023-03" db="EMBL/GenBank/DDBJ databases">
        <title>Massive genome expansion in bonnet fungi (Mycena s.s.) driven by repeated elements and novel gene families across ecological guilds.</title>
        <authorList>
            <consortium name="Lawrence Berkeley National Laboratory"/>
            <person name="Harder C.B."/>
            <person name="Miyauchi S."/>
            <person name="Viragh M."/>
            <person name="Kuo A."/>
            <person name="Thoen E."/>
            <person name="Andreopoulos B."/>
            <person name="Lu D."/>
            <person name="Skrede I."/>
            <person name="Drula E."/>
            <person name="Henrissat B."/>
            <person name="Morin E."/>
            <person name="Kohler A."/>
            <person name="Barry K."/>
            <person name="LaButti K."/>
            <person name="Morin E."/>
            <person name="Salamov A."/>
            <person name="Lipzen A."/>
            <person name="Mereny Z."/>
            <person name="Hegedus B."/>
            <person name="Baldrian P."/>
            <person name="Stursova M."/>
            <person name="Weitz H."/>
            <person name="Taylor A."/>
            <person name="Grigoriev I.V."/>
            <person name="Nagy L.G."/>
            <person name="Martin F."/>
            <person name="Kauserud H."/>
        </authorList>
    </citation>
    <scope>NUCLEOTIDE SEQUENCE</scope>
    <source>
        <strain evidence="2">CBHHK002</strain>
    </source>
</reference>
<dbReference type="PROSITE" id="PS50280">
    <property type="entry name" value="SET"/>
    <property type="match status" value="1"/>
</dbReference>
<feature type="domain" description="SET" evidence="1">
    <location>
        <begin position="8"/>
        <end position="146"/>
    </location>
</feature>
<dbReference type="PANTHER" id="PTHR47332:SF4">
    <property type="entry name" value="SET DOMAIN-CONTAINING PROTEIN 5"/>
    <property type="match status" value="1"/>
</dbReference>
<dbReference type="SUPFAM" id="SSF82199">
    <property type="entry name" value="SET domain"/>
    <property type="match status" value="1"/>
</dbReference>
<keyword evidence="3" id="KW-1185">Reference proteome</keyword>
<dbReference type="EMBL" id="JARIHO010000010">
    <property type="protein sequence ID" value="KAJ7354410.1"/>
    <property type="molecule type" value="Genomic_DNA"/>
</dbReference>
<evidence type="ECO:0000313" key="3">
    <source>
        <dbReference type="Proteomes" id="UP001218218"/>
    </source>
</evidence>
<proteinExistence type="predicted"/>
<dbReference type="CDD" id="cd20071">
    <property type="entry name" value="SET_SMYD"/>
    <property type="match status" value="1"/>
</dbReference>
<accession>A0AAD7ACY0</accession>
<dbReference type="PANTHER" id="PTHR47332">
    <property type="entry name" value="SET DOMAIN-CONTAINING PROTEIN 5"/>
    <property type="match status" value="1"/>
</dbReference>
<dbReference type="InterPro" id="IPR001214">
    <property type="entry name" value="SET_dom"/>
</dbReference>
<gene>
    <name evidence="2" type="ORF">DFH08DRAFT_691757</name>
</gene>
<dbReference type="InterPro" id="IPR053185">
    <property type="entry name" value="SET_domain_protein"/>
</dbReference>
<evidence type="ECO:0000313" key="2">
    <source>
        <dbReference type="EMBL" id="KAJ7354410.1"/>
    </source>
</evidence>
<dbReference type="AlphaFoldDB" id="A0AAD7ACY0"/>
<sequence length="309" mass="33839">MPTDTTSPRIAIVDIAGKGKGVIAQEGIARGTLIISEKPRIIVPAVGDAGLVKAISVLPREDLSFMLSFPHGPEDIPIIGALKHFIPCVGDHTISLCSTICRVNHTCYSPKGSPNASYFWNTISKEEELYAIKEIKAGEEIEVSYMSNVSDFKPPVQHLRETYAFECACPGCTRPAADLLASEKRIAAYNSFVDDLPSRFGPDNPLEILEDISRQILVISAEGWTSDIGSRAHDAFQLCASYGDAASARKWEAICRDSHALYQGRKSDSFKRAKDLATNPQSFHAWKQLGRRNLKGPVSCFCEATSTIY</sequence>
<name>A0AAD7ACY0_9AGAR</name>
<evidence type="ECO:0000259" key="1">
    <source>
        <dbReference type="PROSITE" id="PS50280"/>
    </source>
</evidence>
<comment type="caution">
    <text evidence="2">The sequence shown here is derived from an EMBL/GenBank/DDBJ whole genome shotgun (WGS) entry which is preliminary data.</text>
</comment>
<dbReference type="InterPro" id="IPR046341">
    <property type="entry name" value="SET_dom_sf"/>
</dbReference>
<protein>
    <recommendedName>
        <fullName evidence="1">SET domain-containing protein</fullName>
    </recommendedName>
</protein>
<organism evidence="2 3">
    <name type="scientific">Mycena albidolilacea</name>
    <dbReference type="NCBI Taxonomy" id="1033008"/>
    <lineage>
        <taxon>Eukaryota</taxon>
        <taxon>Fungi</taxon>
        <taxon>Dikarya</taxon>
        <taxon>Basidiomycota</taxon>
        <taxon>Agaricomycotina</taxon>
        <taxon>Agaricomycetes</taxon>
        <taxon>Agaricomycetidae</taxon>
        <taxon>Agaricales</taxon>
        <taxon>Marasmiineae</taxon>
        <taxon>Mycenaceae</taxon>
        <taxon>Mycena</taxon>
    </lineage>
</organism>
<dbReference type="Gene3D" id="2.170.270.10">
    <property type="entry name" value="SET domain"/>
    <property type="match status" value="1"/>
</dbReference>
<dbReference type="Pfam" id="PF00856">
    <property type="entry name" value="SET"/>
    <property type="match status" value="1"/>
</dbReference>